<dbReference type="InterPro" id="IPR003708">
    <property type="entry name" value="SecB"/>
</dbReference>
<evidence type="ECO:0000256" key="2">
    <source>
        <dbReference type="ARBA" id="ARBA00022448"/>
    </source>
</evidence>
<comment type="similarity">
    <text evidence="1">Belongs to the SecB family.</text>
</comment>
<dbReference type="RefSeq" id="WP_069831316.1">
    <property type="nucleotide sequence ID" value="NZ_MDJD01000054.1"/>
</dbReference>
<gene>
    <name evidence="5" type="ORF">A8C32_05375</name>
</gene>
<dbReference type="Gene3D" id="3.10.420.10">
    <property type="entry name" value="SecB-like"/>
    <property type="match status" value="1"/>
</dbReference>
<organism evidence="5 6">
    <name type="scientific">Flavivirga aquatica</name>
    <dbReference type="NCBI Taxonomy" id="1849968"/>
    <lineage>
        <taxon>Bacteria</taxon>
        <taxon>Pseudomonadati</taxon>
        <taxon>Bacteroidota</taxon>
        <taxon>Flavobacteriia</taxon>
        <taxon>Flavobacteriales</taxon>
        <taxon>Flavobacteriaceae</taxon>
        <taxon>Flavivirga</taxon>
    </lineage>
</organism>
<evidence type="ECO:0000256" key="1">
    <source>
        <dbReference type="ARBA" id="ARBA00009990"/>
    </source>
</evidence>
<proteinExistence type="inferred from homology"/>
<dbReference type="Proteomes" id="UP000095713">
    <property type="component" value="Unassembled WGS sequence"/>
</dbReference>
<sequence length="139" mass="15931">MEKAIQIQYLGLQVKETTMKIGGYDKSIANEIESELEIKTGFSEDKSDSFVIIFNLKLFNKERDFHLSIEAHNHFVLNQDVSEEFKSSTFINVSAPAIAFPYVRAYISNITLNSGYDSIILPSYNFVKLYKEKNEKTNS</sequence>
<keyword evidence="2" id="KW-0813">Transport</keyword>
<name>A0A1E5SHP3_9FLAO</name>
<dbReference type="OrthoDB" id="983047at2"/>
<evidence type="ECO:0008006" key="7">
    <source>
        <dbReference type="Google" id="ProtNLM"/>
    </source>
</evidence>
<dbReference type="Pfam" id="PF02556">
    <property type="entry name" value="SecB"/>
    <property type="match status" value="1"/>
</dbReference>
<dbReference type="AlphaFoldDB" id="A0A1E5SHP3"/>
<evidence type="ECO:0000313" key="5">
    <source>
        <dbReference type="EMBL" id="OEJ98630.1"/>
    </source>
</evidence>
<dbReference type="STRING" id="1849968.A8C32_05375"/>
<keyword evidence="4" id="KW-0811">Translocation</keyword>
<keyword evidence="6" id="KW-1185">Reference proteome</keyword>
<evidence type="ECO:0000313" key="6">
    <source>
        <dbReference type="Proteomes" id="UP000095713"/>
    </source>
</evidence>
<dbReference type="GO" id="GO:0015031">
    <property type="term" value="P:protein transport"/>
    <property type="evidence" value="ECO:0007669"/>
    <property type="project" value="UniProtKB-KW"/>
</dbReference>
<protein>
    <recommendedName>
        <fullName evidence="7">Preprotein translocase subunit SecB</fullName>
    </recommendedName>
</protein>
<dbReference type="GO" id="GO:0051262">
    <property type="term" value="P:protein tetramerization"/>
    <property type="evidence" value="ECO:0007669"/>
    <property type="project" value="InterPro"/>
</dbReference>
<dbReference type="SUPFAM" id="SSF54611">
    <property type="entry name" value="SecB-like"/>
    <property type="match status" value="1"/>
</dbReference>
<accession>A0A1E5SHP3</accession>
<dbReference type="EMBL" id="MDJD01000054">
    <property type="protein sequence ID" value="OEJ98630.1"/>
    <property type="molecule type" value="Genomic_DNA"/>
</dbReference>
<evidence type="ECO:0000256" key="4">
    <source>
        <dbReference type="ARBA" id="ARBA00023010"/>
    </source>
</evidence>
<dbReference type="InterPro" id="IPR035958">
    <property type="entry name" value="SecB-like_sf"/>
</dbReference>
<keyword evidence="3" id="KW-0653">Protein transport</keyword>
<dbReference type="GO" id="GO:0051082">
    <property type="term" value="F:unfolded protein binding"/>
    <property type="evidence" value="ECO:0007669"/>
    <property type="project" value="InterPro"/>
</dbReference>
<reference evidence="5 6" key="1">
    <citation type="submission" date="2016-05" db="EMBL/GenBank/DDBJ databases">
        <title>Draft Genome Sequence of Algibacter sp. Strain SK-16 Isolated from the Surface Water of Aburatsubo Inlet.</title>
        <authorList>
            <person name="Wong S.-K."/>
            <person name="Yoshizawa S."/>
            <person name="Nakajima Y."/>
            <person name="Ogura Y."/>
            <person name="Tetsuya H."/>
            <person name="Hamasaki K."/>
        </authorList>
    </citation>
    <scope>NUCLEOTIDE SEQUENCE [LARGE SCALE GENOMIC DNA]</scope>
    <source>
        <strain evidence="5 6">SK-16</strain>
    </source>
</reference>
<comment type="caution">
    <text evidence="5">The sequence shown here is derived from an EMBL/GenBank/DDBJ whole genome shotgun (WGS) entry which is preliminary data.</text>
</comment>
<evidence type="ECO:0000256" key="3">
    <source>
        <dbReference type="ARBA" id="ARBA00022927"/>
    </source>
</evidence>